<accession>A0ABD3NJZ4</accession>
<reference evidence="1 2" key="1">
    <citation type="submission" date="2024-10" db="EMBL/GenBank/DDBJ databases">
        <title>Updated reference genomes for cyclostephanoid diatoms.</title>
        <authorList>
            <person name="Roberts W.R."/>
            <person name="Alverson A.J."/>
        </authorList>
    </citation>
    <scope>NUCLEOTIDE SEQUENCE [LARGE SCALE GENOMIC DNA]</scope>
    <source>
        <strain evidence="1 2">AJA276-08</strain>
    </source>
</reference>
<name>A0ABD3NJZ4_9STRA</name>
<proteinExistence type="predicted"/>
<dbReference type="Proteomes" id="UP001530315">
    <property type="component" value="Unassembled WGS sequence"/>
</dbReference>
<dbReference type="AlphaFoldDB" id="A0ABD3NJZ4"/>
<organism evidence="1 2">
    <name type="scientific">Stephanodiscus triporus</name>
    <dbReference type="NCBI Taxonomy" id="2934178"/>
    <lineage>
        <taxon>Eukaryota</taxon>
        <taxon>Sar</taxon>
        <taxon>Stramenopiles</taxon>
        <taxon>Ochrophyta</taxon>
        <taxon>Bacillariophyta</taxon>
        <taxon>Coscinodiscophyceae</taxon>
        <taxon>Thalassiosirophycidae</taxon>
        <taxon>Stephanodiscales</taxon>
        <taxon>Stephanodiscaceae</taxon>
        <taxon>Stephanodiscus</taxon>
    </lineage>
</organism>
<keyword evidence="2" id="KW-1185">Reference proteome</keyword>
<comment type="caution">
    <text evidence="1">The sequence shown here is derived from an EMBL/GenBank/DDBJ whole genome shotgun (WGS) entry which is preliminary data.</text>
</comment>
<sequence>MMLQGICDANGTTLLFASECGKSILDVAEAERNRVVEKANAMRLYNETIENLAKELDGNKKGLHDELKLLDTVRKVQVIVTGKSAKRACSHA</sequence>
<evidence type="ECO:0000313" key="2">
    <source>
        <dbReference type="Proteomes" id="UP001530315"/>
    </source>
</evidence>
<gene>
    <name evidence="1" type="ORF">ACHAW5_003853</name>
</gene>
<protein>
    <submittedName>
        <fullName evidence="1">Uncharacterized protein</fullName>
    </submittedName>
</protein>
<dbReference type="EMBL" id="JALLAZ020001362">
    <property type="protein sequence ID" value="KAL3776260.1"/>
    <property type="molecule type" value="Genomic_DNA"/>
</dbReference>
<evidence type="ECO:0000313" key="1">
    <source>
        <dbReference type="EMBL" id="KAL3776260.1"/>
    </source>
</evidence>